<evidence type="ECO:0000313" key="3">
    <source>
        <dbReference type="Proteomes" id="UP000235826"/>
    </source>
</evidence>
<dbReference type="AlphaFoldDB" id="A0A2K9PUF7"/>
<dbReference type="PROSITE" id="PS50213">
    <property type="entry name" value="FAS1"/>
    <property type="match status" value="1"/>
</dbReference>
<gene>
    <name evidence="2" type="ORF">C1H87_16260</name>
</gene>
<accession>A0A2K9PUF7</accession>
<dbReference type="Proteomes" id="UP000235826">
    <property type="component" value="Chromosome"/>
</dbReference>
<dbReference type="RefSeq" id="WP_102756829.1">
    <property type="nucleotide sequence ID" value="NZ_CP025791.1"/>
</dbReference>
<dbReference type="PROSITE" id="PS51257">
    <property type="entry name" value="PROKAR_LIPOPROTEIN"/>
    <property type="match status" value="1"/>
</dbReference>
<reference evidence="2 3" key="1">
    <citation type="submission" date="2018-01" db="EMBL/GenBank/DDBJ databases">
        <title>Complete genome sequence of Flavivirga eckloniae ECD14 isolated from seaweed Ecklonia cava.</title>
        <authorList>
            <person name="Lee J.H."/>
            <person name="Baik K.S."/>
            <person name="Seong C.N."/>
        </authorList>
    </citation>
    <scope>NUCLEOTIDE SEQUENCE [LARGE SCALE GENOMIC DNA]</scope>
    <source>
        <strain evidence="2 3">ECD14</strain>
    </source>
</reference>
<sequence>MKKILIILSLVFAIVSCETEDNFIDTGISNGTFDGNMMEYFASDPYNWELTQAIIIRGGLENMFNGSDSNFADITFFGPTSHSIRRWMLGGESFNPILYNNVSEIPVDVCRDMILMHVINERLMKEDIPGINPTIQVLDPEQDGGVELTTEGGNVIFAYTEQGDFGGVPRSGAINLRLHSRDLDQKIPVASPDIVCDNGVIHSLNYTYTFGGL</sequence>
<protein>
    <recommendedName>
        <fullName evidence="1">FAS1 domain-containing protein</fullName>
    </recommendedName>
</protein>
<evidence type="ECO:0000313" key="2">
    <source>
        <dbReference type="EMBL" id="AUP80177.1"/>
    </source>
</evidence>
<name>A0A2K9PUF7_9FLAO</name>
<keyword evidence="3" id="KW-1185">Reference proteome</keyword>
<dbReference type="Gene3D" id="2.30.180.10">
    <property type="entry name" value="FAS1 domain"/>
    <property type="match status" value="1"/>
</dbReference>
<proteinExistence type="predicted"/>
<dbReference type="EMBL" id="CP025791">
    <property type="protein sequence ID" value="AUP80177.1"/>
    <property type="molecule type" value="Genomic_DNA"/>
</dbReference>
<dbReference type="InterPro" id="IPR000782">
    <property type="entry name" value="FAS1_domain"/>
</dbReference>
<dbReference type="InterPro" id="IPR036378">
    <property type="entry name" value="FAS1_dom_sf"/>
</dbReference>
<dbReference type="SUPFAM" id="SSF82153">
    <property type="entry name" value="FAS1 domain"/>
    <property type="match status" value="1"/>
</dbReference>
<dbReference type="OrthoDB" id="836286at2"/>
<organism evidence="2 3">
    <name type="scientific">Flavivirga eckloniae</name>
    <dbReference type="NCBI Taxonomy" id="1803846"/>
    <lineage>
        <taxon>Bacteria</taxon>
        <taxon>Pseudomonadati</taxon>
        <taxon>Bacteroidota</taxon>
        <taxon>Flavobacteriia</taxon>
        <taxon>Flavobacteriales</taxon>
        <taxon>Flavobacteriaceae</taxon>
        <taxon>Flavivirga</taxon>
    </lineage>
</organism>
<evidence type="ECO:0000259" key="1">
    <source>
        <dbReference type="PROSITE" id="PS50213"/>
    </source>
</evidence>
<feature type="domain" description="FAS1" evidence="1">
    <location>
        <begin position="34"/>
        <end position="208"/>
    </location>
</feature>
<dbReference type="KEGG" id="fek:C1H87_16260"/>